<accession>A0A8S5NMC0</accession>
<organism evidence="1">
    <name type="scientific">Podoviridae sp. ctsNK10</name>
    <dbReference type="NCBI Taxonomy" id="2826582"/>
    <lineage>
        <taxon>Viruses</taxon>
        <taxon>Duplodnaviria</taxon>
        <taxon>Heunggongvirae</taxon>
        <taxon>Uroviricota</taxon>
        <taxon>Caudoviricetes</taxon>
    </lineage>
</organism>
<reference evidence="1" key="1">
    <citation type="journal article" date="2021" name="Proc. Natl. Acad. Sci. U.S.A.">
        <title>A Catalog of Tens of Thousands of Viruses from Human Metagenomes Reveals Hidden Associations with Chronic Diseases.</title>
        <authorList>
            <person name="Tisza M.J."/>
            <person name="Buck C.B."/>
        </authorList>
    </citation>
    <scope>NUCLEOTIDE SEQUENCE</scope>
    <source>
        <strain evidence="1">CtsNK10</strain>
    </source>
</reference>
<dbReference type="EMBL" id="BK015191">
    <property type="protein sequence ID" value="DAD95418.1"/>
    <property type="molecule type" value="Genomic_DNA"/>
</dbReference>
<name>A0A8S5NMC0_9CAUD</name>
<proteinExistence type="predicted"/>
<evidence type="ECO:0000313" key="1">
    <source>
        <dbReference type="EMBL" id="DAD95418.1"/>
    </source>
</evidence>
<protein>
    <submittedName>
        <fullName evidence="1">Tyrosyl-DNA phosphodiesterase</fullName>
    </submittedName>
</protein>
<sequence>MTIQGVRHCISTANLTANDCSKHLLFAEY</sequence>